<keyword evidence="2" id="KW-1185">Reference proteome</keyword>
<proteinExistence type="predicted"/>
<dbReference type="AlphaFoldDB" id="A0A4C1TWP7"/>
<dbReference type="PANTHER" id="PTHR46060">
    <property type="entry name" value="MARINER MOS1 TRANSPOSASE-LIKE PROTEIN"/>
    <property type="match status" value="1"/>
</dbReference>
<dbReference type="PANTHER" id="PTHR46060:SF1">
    <property type="entry name" value="MARINER MOS1 TRANSPOSASE-LIKE PROTEIN"/>
    <property type="match status" value="1"/>
</dbReference>
<dbReference type="InterPro" id="IPR052709">
    <property type="entry name" value="Transposase-MT_Hybrid"/>
</dbReference>
<accession>A0A4C1TWP7</accession>
<dbReference type="InterPro" id="IPR036397">
    <property type="entry name" value="RNaseH_sf"/>
</dbReference>
<name>A0A4C1TWP7_EUMVA</name>
<protein>
    <submittedName>
        <fullName evidence="1">Mariner Mos1 transposase</fullName>
    </submittedName>
</protein>
<evidence type="ECO:0000313" key="1">
    <source>
        <dbReference type="EMBL" id="GBP18304.1"/>
    </source>
</evidence>
<dbReference type="Proteomes" id="UP000299102">
    <property type="component" value="Unassembled WGS sequence"/>
</dbReference>
<dbReference type="OrthoDB" id="616263at2759"/>
<evidence type="ECO:0000313" key="2">
    <source>
        <dbReference type="Proteomes" id="UP000299102"/>
    </source>
</evidence>
<dbReference type="EMBL" id="BGZK01000095">
    <property type="protein sequence ID" value="GBP18304.1"/>
    <property type="molecule type" value="Genomic_DNA"/>
</dbReference>
<comment type="caution">
    <text evidence="1">The sequence shown here is derived from an EMBL/GenBank/DDBJ whole genome shotgun (WGS) entry which is preliminary data.</text>
</comment>
<reference evidence="1 2" key="1">
    <citation type="journal article" date="2019" name="Commun. Biol.">
        <title>The bagworm genome reveals a unique fibroin gene that provides high tensile strength.</title>
        <authorList>
            <person name="Kono N."/>
            <person name="Nakamura H."/>
            <person name="Ohtoshi R."/>
            <person name="Tomita M."/>
            <person name="Numata K."/>
            <person name="Arakawa K."/>
        </authorList>
    </citation>
    <scope>NUCLEOTIDE SEQUENCE [LARGE SCALE GENOMIC DNA]</scope>
</reference>
<dbReference type="GO" id="GO:0003676">
    <property type="term" value="F:nucleic acid binding"/>
    <property type="evidence" value="ECO:0007669"/>
    <property type="project" value="InterPro"/>
</dbReference>
<organism evidence="1 2">
    <name type="scientific">Eumeta variegata</name>
    <name type="common">Bagworm moth</name>
    <name type="synonym">Eumeta japonica</name>
    <dbReference type="NCBI Taxonomy" id="151549"/>
    <lineage>
        <taxon>Eukaryota</taxon>
        <taxon>Metazoa</taxon>
        <taxon>Ecdysozoa</taxon>
        <taxon>Arthropoda</taxon>
        <taxon>Hexapoda</taxon>
        <taxon>Insecta</taxon>
        <taxon>Pterygota</taxon>
        <taxon>Neoptera</taxon>
        <taxon>Endopterygota</taxon>
        <taxon>Lepidoptera</taxon>
        <taxon>Glossata</taxon>
        <taxon>Ditrysia</taxon>
        <taxon>Tineoidea</taxon>
        <taxon>Psychidae</taxon>
        <taxon>Oiketicinae</taxon>
        <taxon>Eumeta</taxon>
    </lineage>
</organism>
<gene>
    <name evidence="1" type="ORF">EVAR_9150_1</name>
</gene>
<sequence>MKSGYVIIIQKEENHGDYLAKRQHPQQNRIFMEKKLMLCIWWDQLAVPVKNYLKTLDWEILPDLPYSPDIVPSDYHLFRSMEHALSEQQFTSYEDTKNWVDS</sequence>
<dbReference type="Gene3D" id="3.30.420.10">
    <property type="entry name" value="Ribonuclease H-like superfamily/Ribonuclease H"/>
    <property type="match status" value="1"/>
</dbReference>